<sequence>RPPGLDGPKATPAARRKTQGPLMPPLPPSALKPDCPVSAPEAVGGWPEAEPPTTAAAEAPAAAPAATAAEAPTPAAAPADVPEMPPLSTSAPRVDPRKQSAQLAAPPTMQPIMQPAAQPAAQPTIQSPAAAQPSLPLPGRQEVSRKTATQLRSELNRLREAMERQNSTESSGKSSDMNALKEELMKLQKQPRAQPRD</sequence>
<reference evidence="2 3" key="1">
    <citation type="submission" date="2024-02" db="EMBL/GenBank/DDBJ databases">
        <authorList>
            <person name="Chen Y."/>
            <person name="Shah S."/>
            <person name="Dougan E. K."/>
            <person name="Thang M."/>
            <person name="Chan C."/>
        </authorList>
    </citation>
    <scope>NUCLEOTIDE SEQUENCE [LARGE SCALE GENOMIC DNA]</scope>
</reference>
<organism evidence="2 3">
    <name type="scientific">Durusdinium trenchii</name>
    <dbReference type="NCBI Taxonomy" id="1381693"/>
    <lineage>
        <taxon>Eukaryota</taxon>
        <taxon>Sar</taxon>
        <taxon>Alveolata</taxon>
        <taxon>Dinophyceae</taxon>
        <taxon>Suessiales</taxon>
        <taxon>Symbiodiniaceae</taxon>
        <taxon>Durusdinium</taxon>
    </lineage>
</organism>
<feature type="compositionally biased region" description="Low complexity" evidence="1">
    <location>
        <begin position="104"/>
        <end position="138"/>
    </location>
</feature>
<evidence type="ECO:0000313" key="3">
    <source>
        <dbReference type="Proteomes" id="UP001642464"/>
    </source>
</evidence>
<feature type="non-terminal residue" evidence="2">
    <location>
        <position position="1"/>
    </location>
</feature>
<dbReference type="EMBL" id="CAXAMM010002981">
    <property type="protein sequence ID" value="CAK8998083.1"/>
    <property type="molecule type" value="Genomic_DNA"/>
</dbReference>
<feature type="compositionally biased region" description="Basic and acidic residues" evidence="1">
    <location>
        <begin position="154"/>
        <end position="163"/>
    </location>
</feature>
<feature type="region of interest" description="Disordered" evidence="1">
    <location>
        <begin position="1"/>
        <end position="197"/>
    </location>
</feature>
<feature type="compositionally biased region" description="Polar residues" evidence="1">
    <location>
        <begin position="164"/>
        <end position="177"/>
    </location>
</feature>
<comment type="caution">
    <text evidence="2">The sequence shown here is derived from an EMBL/GenBank/DDBJ whole genome shotgun (WGS) entry which is preliminary data.</text>
</comment>
<protein>
    <submittedName>
        <fullName evidence="2">LPXTG-motif cell wall anchor domain protein</fullName>
    </submittedName>
</protein>
<evidence type="ECO:0000313" key="2">
    <source>
        <dbReference type="EMBL" id="CAK8998083.1"/>
    </source>
</evidence>
<gene>
    <name evidence="2" type="ORF">SCF082_LOCUS5480</name>
</gene>
<proteinExistence type="predicted"/>
<name>A0ABP0I677_9DINO</name>
<evidence type="ECO:0000256" key="1">
    <source>
        <dbReference type="SAM" id="MobiDB-lite"/>
    </source>
</evidence>
<feature type="compositionally biased region" description="Low complexity" evidence="1">
    <location>
        <begin position="47"/>
        <end position="79"/>
    </location>
</feature>
<keyword evidence="3" id="KW-1185">Reference proteome</keyword>
<dbReference type="Proteomes" id="UP001642464">
    <property type="component" value="Unassembled WGS sequence"/>
</dbReference>
<accession>A0ABP0I677</accession>